<dbReference type="Pfam" id="PF16137">
    <property type="entry name" value="DUF4845"/>
    <property type="match status" value="1"/>
</dbReference>
<evidence type="ECO:0000313" key="3">
    <source>
        <dbReference type="Proteomes" id="UP000030518"/>
    </source>
</evidence>
<evidence type="ECO:0000313" key="2">
    <source>
        <dbReference type="EMBL" id="KGQ18935.1"/>
    </source>
</evidence>
<dbReference type="eggNOG" id="COG4969">
    <property type="taxonomic scope" value="Bacteria"/>
</dbReference>
<proteinExistence type="predicted"/>
<name>A0A0A2WKY8_9GAMM</name>
<dbReference type="RefSeq" id="WP_036169020.1">
    <property type="nucleotide sequence ID" value="NZ_JRKJ01000011.1"/>
</dbReference>
<feature type="transmembrane region" description="Helical" evidence="1">
    <location>
        <begin position="6"/>
        <end position="28"/>
    </location>
</feature>
<dbReference type="EMBL" id="JRKJ01000011">
    <property type="protein sequence ID" value="KGQ18935.1"/>
    <property type="molecule type" value="Genomic_DNA"/>
</dbReference>
<accession>A0A0A2WKY8</accession>
<dbReference type="PATRIC" id="fig|1300345.3.peg.1852"/>
<evidence type="ECO:0008006" key="4">
    <source>
        <dbReference type="Google" id="ProtNLM"/>
    </source>
</evidence>
<organism evidence="2 3">
    <name type="scientific">Lysobacter dokdonensis DS-58</name>
    <dbReference type="NCBI Taxonomy" id="1300345"/>
    <lineage>
        <taxon>Bacteria</taxon>
        <taxon>Pseudomonadati</taxon>
        <taxon>Pseudomonadota</taxon>
        <taxon>Gammaproteobacteria</taxon>
        <taxon>Lysobacterales</taxon>
        <taxon>Lysobacteraceae</taxon>
        <taxon>Noviluteimonas</taxon>
    </lineage>
</organism>
<dbReference type="Proteomes" id="UP000030518">
    <property type="component" value="Unassembled WGS sequence"/>
</dbReference>
<dbReference type="OrthoDB" id="5734946at2"/>
<reference evidence="2 3" key="1">
    <citation type="submission" date="2014-09" db="EMBL/GenBank/DDBJ databases">
        <title>Genome sequences of Lysobacter dokdonensis DS-58.</title>
        <authorList>
            <person name="Kim J.F."/>
            <person name="Kwak M.-J."/>
        </authorList>
    </citation>
    <scope>NUCLEOTIDE SEQUENCE [LARGE SCALE GENOMIC DNA]</scope>
    <source>
        <strain evidence="2 3">DS-58</strain>
    </source>
</reference>
<dbReference type="AlphaFoldDB" id="A0A0A2WKY8"/>
<sequence length="126" mass="14009">MKRTQGGMTLLGFILILAVAGIAVYVGMKVIPMYSEFYAVKESMKGLSLEPGINNAPPDRIRSAFFRRLYVNYSDNVKPENVSIERMDGGWHMTVSYEVRRPIIANLDVVGNFVAEKDLVHGGPSD</sequence>
<dbReference type="InterPro" id="IPR032314">
    <property type="entry name" value="DUF4845"/>
</dbReference>
<evidence type="ECO:0000256" key="1">
    <source>
        <dbReference type="SAM" id="Phobius"/>
    </source>
</evidence>
<keyword evidence="3" id="KW-1185">Reference proteome</keyword>
<keyword evidence="1" id="KW-0812">Transmembrane</keyword>
<keyword evidence="1" id="KW-1133">Transmembrane helix</keyword>
<dbReference type="STRING" id="1300345.LF41_174"/>
<keyword evidence="1" id="KW-0472">Membrane</keyword>
<protein>
    <recommendedName>
        <fullName evidence="4">DUF4845 domain-containing protein</fullName>
    </recommendedName>
</protein>
<gene>
    <name evidence="2" type="ORF">LF41_174</name>
</gene>
<comment type="caution">
    <text evidence="2">The sequence shown here is derived from an EMBL/GenBank/DDBJ whole genome shotgun (WGS) entry which is preliminary data.</text>
</comment>